<organism evidence="1 2">
    <name type="scientific">Rhizobium mayense</name>
    <dbReference type="NCBI Taxonomy" id="1312184"/>
    <lineage>
        <taxon>Bacteria</taxon>
        <taxon>Pseudomonadati</taxon>
        <taxon>Pseudomonadota</taxon>
        <taxon>Alphaproteobacteria</taxon>
        <taxon>Hyphomicrobiales</taxon>
        <taxon>Rhizobiaceae</taxon>
        <taxon>Rhizobium/Agrobacterium group</taxon>
        <taxon>Rhizobium</taxon>
    </lineage>
</organism>
<evidence type="ECO:0000313" key="1">
    <source>
        <dbReference type="EMBL" id="MDL2403906.1"/>
    </source>
</evidence>
<accession>A0ABT7K5L8</accession>
<keyword evidence="2" id="KW-1185">Reference proteome</keyword>
<dbReference type="Proteomes" id="UP001172645">
    <property type="component" value="Unassembled WGS sequence"/>
</dbReference>
<gene>
    <name evidence="1" type="ORF">PY649_34165</name>
</gene>
<protein>
    <recommendedName>
        <fullName evidence="3">IS5/IS1182 family transposase</fullName>
    </recommendedName>
</protein>
<sequence length="73" mass="8623">WLRTATRRYRRKYSNPKPLERTQNWIKLGGKVKLKYNRSATASIISNFHVRALNKAIVIIRIFLVQLSENEVP</sequence>
<reference evidence="1" key="1">
    <citation type="submission" date="2023-06" db="EMBL/GenBank/DDBJ databases">
        <title>Phylogenetic Diversity of Rhizobium strains.</title>
        <authorList>
            <person name="Moura F.T."/>
            <person name="Helene L.C.F."/>
            <person name="Hungria M."/>
        </authorList>
    </citation>
    <scope>NUCLEOTIDE SEQUENCE</scope>
    <source>
        <strain evidence="1">CCGE526</strain>
    </source>
</reference>
<comment type="caution">
    <text evidence="1">The sequence shown here is derived from an EMBL/GenBank/DDBJ whole genome shotgun (WGS) entry which is preliminary data.</text>
</comment>
<dbReference type="EMBL" id="JARFYM010000069">
    <property type="protein sequence ID" value="MDL2403906.1"/>
    <property type="molecule type" value="Genomic_DNA"/>
</dbReference>
<proteinExistence type="predicted"/>
<evidence type="ECO:0008006" key="3">
    <source>
        <dbReference type="Google" id="ProtNLM"/>
    </source>
</evidence>
<name>A0ABT7K5L8_9HYPH</name>
<feature type="non-terminal residue" evidence="1">
    <location>
        <position position="1"/>
    </location>
</feature>
<evidence type="ECO:0000313" key="2">
    <source>
        <dbReference type="Proteomes" id="UP001172645"/>
    </source>
</evidence>